<keyword evidence="10" id="KW-1185">Reference proteome</keyword>
<dbReference type="Gene3D" id="1.10.1740.10">
    <property type="match status" value="1"/>
</dbReference>
<comment type="caution">
    <text evidence="9">The sequence shown here is derived from an EMBL/GenBank/DDBJ whole genome shotgun (WGS) entry which is preliminary data.</text>
</comment>
<dbReference type="InterPro" id="IPR014284">
    <property type="entry name" value="RNA_pol_sigma-70_dom"/>
</dbReference>
<evidence type="ECO:0000256" key="1">
    <source>
        <dbReference type="ARBA" id="ARBA00010641"/>
    </source>
</evidence>
<evidence type="ECO:0000256" key="2">
    <source>
        <dbReference type="ARBA" id="ARBA00023015"/>
    </source>
</evidence>
<keyword evidence="6" id="KW-1133">Transmembrane helix</keyword>
<dbReference type="GO" id="GO:0016987">
    <property type="term" value="F:sigma factor activity"/>
    <property type="evidence" value="ECO:0007669"/>
    <property type="project" value="UniProtKB-KW"/>
</dbReference>
<dbReference type="InterPro" id="IPR013324">
    <property type="entry name" value="RNA_pol_sigma_r3/r4-like"/>
</dbReference>
<evidence type="ECO:0000313" key="10">
    <source>
        <dbReference type="Proteomes" id="UP000541033"/>
    </source>
</evidence>
<accession>A0A7X5R142</accession>
<dbReference type="Pfam" id="PF04542">
    <property type="entry name" value="Sigma70_r2"/>
    <property type="match status" value="1"/>
</dbReference>
<dbReference type="InterPro" id="IPR036388">
    <property type="entry name" value="WH-like_DNA-bd_sf"/>
</dbReference>
<evidence type="ECO:0000256" key="4">
    <source>
        <dbReference type="ARBA" id="ARBA00023125"/>
    </source>
</evidence>
<dbReference type="InterPro" id="IPR039425">
    <property type="entry name" value="RNA_pol_sigma-70-like"/>
</dbReference>
<feature type="transmembrane region" description="Helical" evidence="6">
    <location>
        <begin position="286"/>
        <end position="310"/>
    </location>
</feature>
<feature type="domain" description="RNA polymerase sigma-70 region 2" evidence="7">
    <location>
        <begin position="33"/>
        <end position="98"/>
    </location>
</feature>
<dbReference type="InterPro" id="IPR007627">
    <property type="entry name" value="RNA_pol_sigma70_r2"/>
</dbReference>
<proteinExistence type="inferred from homology"/>
<dbReference type="Proteomes" id="UP000541033">
    <property type="component" value="Unassembled WGS sequence"/>
</dbReference>
<keyword evidence="6" id="KW-0472">Membrane</keyword>
<evidence type="ECO:0000259" key="8">
    <source>
        <dbReference type="Pfam" id="PF08281"/>
    </source>
</evidence>
<name>A0A7X5R142_9MICO</name>
<reference evidence="9 10" key="1">
    <citation type="submission" date="2020-02" db="EMBL/GenBank/DDBJ databases">
        <title>Sequencing the genomes of 1000 actinobacteria strains.</title>
        <authorList>
            <person name="Klenk H.-P."/>
        </authorList>
    </citation>
    <scope>NUCLEOTIDE SEQUENCE [LARGE SCALE GENOMIC DNA]</scope>
    <source>
        <strain evidence="9 10">DSM 27960</strain>
    </source>
</reference>
<evidence type="ECO:0000259" key="7">
    <source>
        <dbReference type="Pfam" id="PF04542"/>
    </source>
</evidence>
<dbReference type="AlphaFoldDB" id="A0A7X5R142"/>
<evidence type="ECO:0000256" key="6">
    <source>
        <dbReference type="SAM" id="Phobius"/>
    </source>
</evidence>
<evidence type="ECO:0000256" key="5">
    <source>
        <dbReference type="ARBA" id="ARBA00023163"/>
    </source>
</evidence>
<keyword evidence="6" id="KW-0812">Transmembrane</keyword>
<evidence type="ECO:0000256" key="3">
    <source>
        <dbReference type="ARBA" id="ARBA00023082"/>
    </source>
</evidence>
<gene>
    <name evidence="9" type="ORF">FHX76_001534</name>
</gene>
<organism evidence="9 10">
    <name type="scientific">Lysinibacter cavernae</name>
    <dbReference type="NCBI Taxonomy" id="1640652"/>
    <lineage>
        <taxon>Bacteria</taxon>
        <taxon>Bacillati</taxon>
        <taxon>Actinomycetota</taxon>
        <taxon>Actinomycetes</taxon>
        <taxon>Micrococcales</taxon>
        <taxon>Microbacteriaceae</taxon>
        <taxon>Lysinibacter</taxon>
    </lineage>
</organism>
<dbReference type="InterPro" id="IPR013249">
    <property type="entry name" value="RNA_pol_sigma70_r4_t2"/>
</dbReference>
<dbReference type="GO" id="GO:0003677">
    <property type="term" value="F:DNA binding"/>
    <property type="evidence" value="ECO:0007669"/>
    <property type="project" value="UniProtKB-KW"/>
</dbReference>
<comment type="similarity">
    <text evidence="1">Belongs to the sigma-70 factor family. ECF subfamily.</text>
</comment>
<dbReference type="PANTHER" id="PTHR43133:SF8">
    <property type="entry name" value="RNA POLYMERASE SIGMA FACTOR HI_1459-RELATED"/>
    <property type="match status" value="1"/>
</dbReference>
<keyword evidence="4" id="KW-0238">DNA-binding</keyword>
<dbReference type="InterPro" id="IPR013325">
    <property type="entry name" value="RNA_pol_sigma_r2"/>
</dbReference>
<sequence length="423" mass="45157">MENNEQVFSAGLLEDQELLRRHRDGDPAAYGLLYTKYQPLAYSTARKYTSTRDQADDLVLESFTRILETIGRGKGPTVSMGHYLISTIRNVAASNGRREHNELALDPQDVAQLYERDQFHDAGNTAGWVTEAFNALGERSQQVLWYRVIEHLPSKNIAAVLGISAATVTRTYQAAALDLRTRFVTVSLAASSDPECRPFGVLLHNVARSPKRAKTLLNDEAFRAHLESCAHCQSIVSRIGSSDRVLLSLAFLAGLGALATQALEATSVPASAANVGFAAWGVPAKIALVATPLLGAVVVGAVVLGGMLFATPRAESAQLVIGDLDPGTTKTLLRVGECALVRQPVDNTSEAWTLTSAGADCNVRVAYAPLAGSAGHTTGREGTLLDTESSSGVRTLEIARPGSYTVRLSEGSETRDLVVSVVQ</sequence>
<dbReference type="EMBL" id="JAAMOX010000001">
    <property type="protein sequence ID" value="NIH53666.1"/>
    <property type="molecule type" value="Genomic_DNA"/>
</dbReference>
<dbReference type="NCBIfam" id="TIGR02937">
    <property type="entry name" value="sigma70-ECF"/>
    <property type="match status" value="1"/>
</dbReference>
<dbReference type="PANTHER" id="PTHR43133">
    <property type="entry name" value="RNA POLYMERASE ECF-TYPE SIGMA FACTO"/>
    <property type="match status" value="1"/>
</dbReference>
<keyword evidence="5" id="KW-0804">Transcription</keyword>
<dbReference type="Pfam" id="PF08281">
    <property type="entry name" value="Sigma70_r4_2"/>
    <property type="match status" value="1"/>
</dbReference>
<feature type="domain" description="RNA polymerase sigma factor 70 region 4 type 2" evidence="8">
    <location>
        <begin position="128"/>
        <end position="175"/>
    </location>
</feature>
<dbReference type="GO" id="GO:0006352">
    <property type="term" value="P:DNA-templated transcription initiation"/>
    <property type="evidence" value="ECO:0007669"/>
    <property type="project" value="InterPro"/>
</dbReference>
<evidence type="ECO:0000313" key="9">
    <source>
        <dbReference type="EMBL" id="NIH53666.1"/>
    </source>
</evidence>
<protein>
    <submittedName>
        <fullName evidence="9">RNA polymerase sigma factor (Sigma-70 family)</fullName>
    </submittedName>
</protein>
<dbReference type="SUPFAM" id="SSF88946">
    <property type="entry name" value="Sigma2 domain of RNA polymerase sigma factors"/>
    <property type="match status" value="1"/>
</dbReference>
<dbReference type="Gene3D" id="1.10.10.10">
    <property type="entry name" value="Winged helix-like DNA-binding domain superfamily/Winged helix DNA-binding domain"/>
    <property type="match status" value="1"/>
</dbReference>
<keyword evidence="3" id="KW-0731">Sigma factor</keyword>
<feature type="transmembrane region" description="Helical" evidence="6">
    <location>
        <begin position="245"/>
        <end position="266"/>
    </location>
</feature>
<keyword evidence="2" id="KW-0805">Transcription regulation</keyword>
<dbReference type="RefSeq" id="WP_167149469.1">
    <property type="nucleotide sequence ID" value="NZ_JAAMOX010000001.1"/>
</dbReference>
<dbReference type="SUPFAM" id="SSF88659">
    <property type="entry name" value="Sigma3 and sigma4 domains of RNA polymerase sigma factors"/>
    <property type="match status" value="1"/>
</dbReference>